<evidence type="ECO:0000313" key="10">
    <source>
        <dbReference type="Proteomes" id="UP000199421"/>
    </source>
</evidence>
<dbReference type="OrthoDB" id="1451596at2"/>
<evidence type="ECO:0000256" key="6">
    <source>
        <dbReference type="SAM" id="Phobius"/>
    </source>
</evidence>
<proteinExistence type="predicted"/>
<dbReference type="GO" id="GO:0022857">
    <property type="term" value="F:transmembrane transporter activity"/>
    <property type="evidence" value="ECO:0007669"/>
    <property type="project" value="TreeGrafter"/>
</dbReference>
<keyword evidence="4 6" id="KW-1133">Transmembrane helix</keyword>
<dbReference type="PANTHER" id="PTHR30572">
    <property type="entry name" value="MEMBRANE COMPONENT OF TRANSPORTER-RELATED"/>
    <property type="match status" value="1"/>
</dbReference>
<feature type="transmembrane region" description="Helical" evidence="6">
    <location>
        <begin position="328"/>
        <end position="355"/>
    </location>
</feature>
<keyword evidence="2" id="KW-1003">Cell membrane</keyword>
<reference evidence="10" key="1">
    <citation type="submission" date="2016-10" db="EMBL/GenBank/DDBJ databases">
        <authorList>
            <person name="Varghese N."/>
            <person name="Submissions S."/>
        </authorList>
    </citation>
    <scope>NUCLEOTIDE SEQUENCE [LARGE SCALE GENOMIC DNA]</scope>
    <source>
        <strain evidence="10">DSM 18733</strain>
    </source>
</reference>
<feature type="domain" description="ABC3 transporter permease C-terminal" evidence="7">
    <location>
        <begin position="667"/>
        <end position="775"/>
    </location>
</feature>
<dbReference type="InterPro" id="IPR050250">
    <property type="entry name" value="Macrolide_Exporter_MacB"/>
</dbReference>
<accession>A0A1H7QXW1</accession>
<dbReference type="PANTHER" id="PTHR30572:SF18">
    <property type="entry name" value="ABC-TYPE MACROLIDE FAMILY EXPORT SYSTEM PERMEASE COMPONENT 2"/>
    <property type="match status" value="1"/>
</dbReference>
<evidence type="ECO:0000259" key="7">
    <source>
        <dbReference type="Pfam" id="PF02687"/>
    </source>
</evidence>
<dbReference type="Pfam" id="PF12704">
    <property type="entry name" value="MacB_PCD"/>
    <property type="match status" value="1"/>
</dbReference>
<dbReference type="STRING" id="407022.SAMN05661044_02768"/>
<keyword evidence="5 6" id="KW-0472">Membrane</keyword>
<sequence length="786" mass="88421">MFKNYIKTAWRNLWKNKFFSLLNILGLTVGLAIGMLILMWVQDELSIDSFHSKSKNIYRMELFGGTGSSRQIWTVDVAPMGPLAKQELPDVVDQVRITSNNLFSLYQYEDKVFANERAVYVDPSFFTIFDFPLLQGNKSHPFTDDNSVVITQKTAQKYFGNENPIGKIIIANDSVNLKVSSVMENFPSNSSMNFDMLMPISYYAKKELINNQHDINNDFSNFNYETYLLLKPTTELKKLTTALFNIHIKHKAEDTDAEYLLHPLPDTHLYNADGSDKGMQTVKIFFCIALIILIIACINYVNLSTARSMLRAKEVSMRKIIGAAKSQLFLQFMIETTLLFSIATILAIMLIAGLMPLFNKLSGKQLVLDLSKLQFWFVLACTIGGTLLASSIYPALLLSSFEPLKALKGKISNAIGDVLFRKILVVSQFSFSVILIAGTILITRQLDYIRSKELGYDKSHTMLFWMRDMTPHYESAKAELLKKPGVEAVTRSMGNILNFGLISGDNDWDGKEPNATFILHPVAVDFNFLPFYKMKLVQGSNFTGSPSDSNHFILNETAIKEAGIKDPIGKRFKQWDKEGTIIGVVKDFHYASMKEKIGPCIFYYAPQKASIMQIRTTGKDAAKAIQAAEVQFKKYNGQFPFGYAFQDEVFNYLYESEQREAALFNYFSAVAIFISCLGLLGLAAYTAQVRTKEIGVRKVLGASTKNIVKLMAIDFMRLVLIAIGIAVPLAWLGMSKWLQSFAYRTSMDISIFVYSGLIAVAIAFLTISYQSIKAALANPVKSLRNE</sequence>
<keyword evidence="10" id="KW-1185">Reference proteome</keyword>
<dbReference type="GO" id="GO:0005886">
    <property type="term" value="C:plasma membrane"/>
    <property type="evidence" value="ECO:0007669"/>
    <property type="project" value="UniProtKB-SubCell"/>
</dbReference>
<feature type="transmembrane region" description="Helical" evidence="6">
    <location>
        <begin position="751"/>
        <end position="772"/>
    </location>
</feature>
<gene>
    <name evidence="9" type="ORF">SAMN05661044_02768</name>
</gene>
<evidence type="ECO:0000259" key="8">
    <source>
        <dbReference type="Pfam" id="PF12704"/>
    </source>
</evidence>
<comment type="subcellular location">
    <subcellularLocation>
        <location evidence="1">Cell membrane</location>
        <topology evidence="1">Multi-pass membrane protein</topology>
    </subcellularLocation>
</comment>
<feature type="domain" description="MacB-like periplasmic core" evidence="8">
    <location>
        <begin position="20"/>
        <end position="239"/>
    </location>
</feature>
<evidence type="ECO:0000313" key="9">
    <source>
        <dbReference type="EMBL" id="SEL52851.1"/>
    </source>
</evidence>
<dbReference type="AlphaFoldDB" id="A0A1H7QXW1"/>
<dbReference type="RefSeq" id="WP_093325255.1">
    <property type="nucleotide sequence ID" value="NZ_FOAF01000002.1"/>
</dbReference>
<evidence type="ECO:0000256" key="2">
    <source>
        <dbReference type="ARBA" id="ARBA00022475"/>
    </source>
</evidence>
<feature type="domain" description="ABC3 transporter permease C-terminal" evidence="7">
    <location>
        <begin position="287"/>
        <end position="398"/>
    </location>
</feature>
<feature type="transmembrane region" description="Helical" evidence="6">
    <location>
        <begin position="663"/>
        <end position="686"/>
    </location>
</feature>
<dbReference type="InterPro" id="IPR003838">
    <property type="entry name" value="ABC3_permease_C"/>
</dbReference>
<protein>
    <submittedName>
        <fullName evidence="9">Putative ABC transport system permease protein</fullName>
    </submittedName>
</protein>
<dbReference type="Proteomes" id="UP000199421">
    <property type="component" value="Unassembled WGS sequence"/>
</dbReference>
<evidence type="ECO:0000256" key="4">
    <source>
        <dbReference type="ARBA" id="ARBA00022989"/>
    </source>
</evidence>
<feature type="transmembrane region" description="Helical" evidence="6">
    <location>
        <begin position="419"/>
        <end position="442"/>
    </location>
</feature>
<organism evidence="9 10">
    <name type="scientific">Olivibacter domesticus</name>
    <name type="common">Pseudosphingobacterium domesticum</name>
    <dbReference type="NCBI Taxonomy" id="407022"/>
    <lineage>
        <taxon>Bacteria</taxon>
        <taxon>Pseudomonadati</taxon>
        <taxon>Bacteroidota</taxon>
        <taxon>Sphingobacteriia</taxon>
        <taxon>Sphingobacteriales</taxon>
        <taxon>Sphingobacteriaceae</taxon>
        <taxon>Olivibacter</taxon>
    </lineage>
</organism>
<feature type="transmembrane region" description="Helical" evidence="6">
    <location>
        <begin position="707"/>
        <end position="731"/>
    </location>
</feature>
<evidence type="ECO:0000256" key="3">
    <source>
        <dbReference type="ARBA" id="ARBA00022692"/>
    </source>
</evidence>
<dbReference type="InterPro" id="IPR025857">
    <property type="entry name" value="MacB_PCD"/>
</dbReference>
<dbReference type="EMBL" id="FOAF01000002">
    <property type="protein sequence ID" value="SEL52851.1"/>
    <property type="molecule type" value="Genomic_DNA"/>
</dbReference>
<evidence type="ECO:0000256" key="1">
    <source>
        <dbReference type="ARBA" id="ARBA00004651"/>
    </source>
</evidence>
<feature type="transmembrane region" description="Helical" evidence="6">
    <location>
        <begin position="21"/>
        <end position="41"/>
    </location>
</feature>
<feature type="transmembrane region" description="Helical" evidence="6">
    <location>
        <begin position="282"/>
        <end position="303"/>
    </location>
</feature>
<name>A0A1H7QXW1_OLID1</name>
<keyword evidence="3 6" id="KW-0812">Transmembrane</keyword>
<dbReference type="Pfam" id="PF02687">
    <property type="entry name" value="FtsX"/>
    <property type="match status" value="2"/>
</dbReference>
<evidence type="ECO:0000256" key="5">
    <source>
        <dbReference type="ARBA" id="ARBA00023136"/>
    </source>
</evidence>
<feature type="transmembrane region" description="Helical" evidence="6">
    <location>
        <begin position="375"/>
        <end position="398"/>
    </location>
</feature>